<dbReference type="PANTHER" id="PTHR13213">
    <property type="entry name" value="MYB-BINDING PROTEIN 1A FAMILY MEMBER"/>
    <property type="match status" value="1"/>
</dbReference>
<evidence type="ECO:0000313" key="4">
    <source>
        <dbReference type="EMBL" id="KAK7286654.1"/>
    </source>
</evidence>
<dbReference type="GO" id="GO:0005730">
    <property type="term" value="C:nucleolus"/>
    <property type="evidence" value="ECO:0007669"/>
    <property type="project" value="InterPro"/>
</dbReference>
<evidence type="ECO:0000256" key="2">
    <source>
        <dbReference type="ARBA" id="ARBA00023242"/>
    </source>
</evidence>
<feature type="region of interest" description="Disordered" evidence="3">
    <location>
        <begin position="1"/>
        <end position="35"/>
    </location>
</feature>
<evidence type="ECO:0000256" key="1">
    <source>
        <dbReference type="ARBA" id="ARBA00004123"/>
    </source>
</evidence>
<organism evidence="4 5">
    <name type="scientific">Clitoria ternatea</name>
    <name type="common">Butterfly pea</name>
    <dbReference type="NCBI Taxonomy" id="43366"/>
    <lineage>
        <taxon>Eukaryota</taxon>
        <taxon>Viridiplantae</taxon>
        <taxon>Streptophyta</taxon>
        <taxon>Embryophyta</taxon>
        <taxon>Tracheophyta</taxon>
        <taxon>Spermatophyta</taxon>
        <taxon>Magnoliopsida</taxon>
        <taxon>eudicotyledons</taxon>
        <taxon>Gunneridae</taxon>
        <taxon>Pentapetalae</taxon>
        <taxon>rosids</taxon>
        <taxon>fabids</taxon>
        <taxon>Fabales</taxon>
        <taxon>Fabaceae</taxon>
        <taxon>Papilionoideae</taxon>
        <taxon>50 kb inversion clade</taxon>
        <taxon>NPAAA clade</taxon>
        <taxon>indigoferoid/millettioid clade</taxon>
        <taxon>Phaseoleae</taxon>
        <taxon>Clitoria</taxon>
    </lineage>
</organism>
<comment type="subcellular location">
    <subcellularLocation>
        <location evidence="1">Nucleus</location>
    </subcellularLocation>
</comment>
<dbReference type="GO" id="GO:0003677">
    <property type="term" value="F:DNA binding"/>
    <property type="evidence" value="ECO:0007669"/>
    <property type="project" value="InterPro"/>
</dbReference>
<keyword evidence="5" id="KW-1185">Reference proteome</keyword>
<sequence length="128" mass="14546">METNHHTHTLRSWSKEISDPKPPPQSPDSPCASGIAPPEFHNGVFKDLAVATESVRECVVKKMVMKLKEVQNAYDTVKEKEIARWIQVRNGLDNFAPSVRYVIRRLIRGVSSTRELVLLSTENFPDVF</sequence>
<keyword evidence="2" id="KW-0539">Nucleus</keyword>
<accession>A0AAN9P6T1</accession>
<dbReference type="AlphaFoldDB" id="A0AAN9P6T1"/>
<dbReference type="GO" id="GO:0006355">
    <property type="term" value="P:regulation of DNA-templated transcription"/>
    <property type="evidence" value="ECO:0007669"/>
    <property type="project" value="InterPro"/>
</dbReference>
<evidence type="ECO:0000313" key="5">
    <source>
        <dbReference type="Proteomes" id="UP001359559"/>
    </source>
</evidence>
<dbReference type="InterPro" id="IPR007015">
    <property type="entry name" value="DNA_pol_V/MYBBP1A"/>
</dbReference>
<comment type="caution">
    <text evidence="4">The sequence shown here is derived from an EMBL/GenBank/DDBJ whole genome shotgun (WGS) entry which is preliminary data.</text>
</comment>
<dbReference type="PANTHER" id="PTHR13213:SF2">
    <property type="entry name" value="MYB-BINDING PROTEIN 1A"/>
    <property type="match status" value="1"/>
</dbReference>
<gene>
    <name evidence="4" type="ORF">RJT34_21805</name>
</gene>
<evidence type="ECO:0000256" key="3">
    <source>
        <dbReference type="SAM" id="MobiDB-lite"/>
    </source>
</evidence>
<reference evidence="4 5" key="1">
    <citation type="submission" date="2024-01" db="EMBL/GenBank/DDBJ databases">
        <title>The genomes of 5 underutilized Papilionoideae crops provide insights into root nodulation and disease resistance.</title>
        <authorList>
            <person name="Yuan L."/>
        </authorList>
    </citation>
    <scope>NUCLEOTIDE SEQUENCE [LARGE SCALE GENOMIC DNA]</scope>
    <source>
        <strain evidence="4">LY-2023</strain>
        <tissue evidence="4">Leaf</tissue>
    </source>
</reference>
<protein>
    <submittedName>
        <fullName evidence="4">Uncharacterized protein</fullName>
    </submittedName>
</protein>
<proteinExistence type="predicted"/>
<name>A0AAN9P6T1_CLITE</name>
<dbReference type="EMBL" id="JAYKXN010000005">
    <property type="protein sequence ID" value="KAK7286654.1"/>
    <property type="molecule type" value="Genomic_DNA"/>
</dbReference>
<dbReference type="Proteomes" id="UP001359559">
    <property type="component" value="Unassembled WGS sequence"/>
</dbReference>